<name>A0A3P5WTX9_9RHOB</name>
<feature type="compositionally biased region" description="Low complexity" evidence="1">
    <location>
        <begin position="71"/>
        <end position="84"/>
    </location>
</feature>
<keyword evidence="2" id="KW-0812">Transmembrane</keyword>
<protein>
    <submittedName>
        <fullName evidence="3">Uncharacterized protein</fullName>
    </submittedName>
</protein>
<accession>A0A3P5WTX9</accession>
<gene>
    <name evidence="3" type="ORF">XINFAN_01398</name>
</gene>
<feature type="region of interest" description="Disordered" evidence="1">
    <location>
        <begin position="44"/>
        <end position="108"/>
    </location>
</feature>
<dbReference type="RefSeq" id="WP_124085811.1">
    <property type="nucleotide sequence ID" value="NZ_UXAW01000051.1"/>
</dbReference>
<dbReference type="EMBL" id="UXAW01000051">
    <property type="protein sequence ID" value="VDC25135.1"/>
    <property type="molecule type" value="Genomic_DNA"/>
</dbReference>
<proteinExistence type="predicted"/>
<evidence type="ECO:0000256" key="2">
    <source>
        <dbReference type="SAM" id="Phobius"/>
    </source>
</evidence>
<dbReference type="Proteomes" id="UP000277498">
    <property type="component" value="Unassembled WGS sequence"/>
</dbReference>
<dbReference type="OrthoDB" id="7779177at2"/>
<dbReference type="AlphaFoldDB" id="A0A3P5WTX9"/>
<organism evidence="3 4">
    <name type="scientific">Pseudogemmobacter humi</name>
    <dbReference type="NCBI Taxonomy" id="2483812"/>
    <lineage>
        <taxon>Bacteria</taxon>
        <taxon>Pseudomonadati</taxon>
        <taxon>Pseudomonadota</taxon>
        <taxon>Alphaproteobacteria</taxon>
        <taxon>Rhodobacterales</taxon>
        <taxon>Paracoccaceae</taxon>
        <taxon>Pseudogemmobacter</taxon>
    </lineage>
</organism>
<feature type="transmembrane region" description="Helical" evidence="2">
    <location>
        <begin position="20"/>
        <end position="38"/>
    </location>
</feature>
<sequence>MSAPQTNLDRQRKRHRGPLIGIALVTLFALAVIVYWLFEEVAGSDPSAPAGTGAGTVNEPAQSGIPADALGPETQTGIPGTTTAPPAPAPEPQESAPMPNTPQELTPD</sequence>
<evidence type="ECO:0000313" key="4">
    <source>
        <dbReference type="Proteomes" id="UP000277498"/>
    </source>
</evidence>
<keyword evidence="2" id="KW-0472">Membrane</keyword>
<evidence type="ECO:0000256" key="1">
    <source>
        <dbReference type="SAM" id="MobiDB-lite"/>
    </source>
</evidence>
<reference evidence="3 4" key="1">
    <citation type="submission" date="2018-11" db="EMBL/GenBank/DDBJ databases">
        <authorList>
            <person name="Criscuolo A."/>
        </authorList>
    </citation>
    <scope>NUCLEOTIDE SEQUENCE [LARGE SCALE GENOMIC DNA]</scope>
    <source>
        <strain evidence="3">ACIP111625</strain>
    </source>
</reference>
<evidence type="ECO:0000313" key="3">
    <source>
        <dbReference type="EMBL" id="VDC25135.1"/>
    </source>
</evidence>
<keyword evidence="2" id="KW-1133">Transmembrane helix</keyword>
<keyword evidence="4" id="KW-1185">Reference proteome</keyword>